<feature type="transmembrane region" description="Helical" evidence="6">
    <location>
        <begin position="141"/>
        <end position="164"/>
    </location>
</feature>
<sequence>MSDQTMQDFKNLAPSNSQKFTQRLLPLVVFAVVVLMIPMFNPSSLVLTLLNVMGINIVFALSYNMLLGRGGLLSFGHAVYFGLGGYAAVHAMRMIEEASYGDGGFWASYPVFFLPVIGFACGALAGAVIGWPSCRRAGTPFAMISLGVAELIAAAGFMFGSIFGGEEGISGDRMNGPELFGLSLGPISEVYWFIAFWTIVGTFCIYAFTRTPLGKMSEATRDNPERVEFVGYDPQRVRYLVFIFAGGFAGLAGGMAAVQYEIFTPEAVSLAPSGMVLLMAYIGGIRYFAGPIVGAVVLTYMQSMMSDYSEAWLLYLGILFMVVVMFAPGGLAGIVAGLINGMRAEDRNERIGRWLTVSAGGLLAFAGLIVLIEVAVRWSNGYGEVFEPFGMHLPTASALTWALILIPIAAGVGLLRLAMKRKEEGHA</sequence>
<keyword evidence="4 6" id="KW-1133">Transmembrane helix</keyword>
<dbReference type="Proteomes" id="UP000306113">
    <property type="component" value="Unassembled WGS sequence"/>
</dbReference>
<gene>
    <name evidence="7" type="ORF">E7681_09600</name>
</gene>
<name>A0A4S3M9F3_9RHOB</name>
<comment type="caution">
    <text evidence="7">The sequence shown here is derived from an EMBL/GenBank/DDBJ whole genome shotgun (WGS) entry which is preliminary data.</text>
</comment>
<protein>
    <submittedName>
        <fullName evidence="7">Branched-chain amino acid ABC transporter permease</fullName>
    </submittedName>
</protein>
<feature type="transmembrane region" description="Helical" evidence="6">
    <location>
        <begin position="46"/>
        <end position="66"/>
    </location>
</feature>
<dbReference type="InterPro" id="IPR001851">
    <property type="entry name" value="ABC_transp_permease"/>
</dbReference>
<evidence type="ECO:0000256" key="6">
    <source>
        <dbReference type="SAM" id="Phobius"/>
    </source>
</evidence>
<dbReference type="OrthoDB" id="9804361at2"/>
<dbReference type="RefSeq" id="WP_136339070.1">
    <property type="nucleotide sequence ID" value="NZ_SSMD01000004.1"/>
</dbReference>
<keyword evidence="5 6" id="KW-0472">Membrane</keyword>
<evidence type="ECO:0000256" key="5">
    <source>
        <dbReference type="ARBA" id="ARBA00023136"/>
    </source>
</evidence>
<feature type="transmembrane region" description="Helical" evidence="6">
    <location>
        <begin position="190"/>
        <end position="208"/>
    </location>
</feature>
<dbReference type="PANTHER" id="PTHR30482">
    <property type="entry name" value="HIGH-AFFINITY BRANCHED-CHAIN AMINO ACID TRANSPORT SYSTEM PERMEASE"/>
    <property type="match status" value="1"/>
</dbReference>
<feature type="transmembrane region" description="Helical" evidence="6">
    <location>
        <begin position="239"/>
        <end position="256"/>
    </location>
</feature>
<dbReference type="EMBL" id="SSMD01000004">
    <property type="protein sequence ID" value="THD73859.1"/>
    <property type="molecule type" value="Genomic_DNA"/>
</dbReference>
<evidence type="ECO:0000256" key="2">
    <source>
        <dbReference type="ARBA" id="ARBA00022475"/>
    </source>
</evidence>
<evidence type="ECO:0000256" key="4">
    <source>
        <dbReference type="ARBA" id="ARBA00022989"/>
    </source>
</evidence>
<evidence type="ECO:0000313" key="7">
    <source>
        <dbReference type="EMBL" id="THD73859.1"/>
    </source>
</evidence>
<dbReference type="Pfam" id="PF02653">
    <property type="entry name" value="BPD_transp_2"/>
    <property type="match status" value="1"/>
</dbReference>
<feature type="transmembrane region" description="Helical" evidence="6">
    <location>
        <begin position="312"/>
        <end position="339"/>
    </location>
</feature>
<dbReference type="InterPro" id="IPR043428">
    <property type="entry name" value="LivM-like"/>
</dbReference>
<evidence type="ECO:0000256" key="3">
    <source>
        <dbReference type="ARBA" id="ARBA00022692"/>
    </source>
</evidence>
<evidence type="ECO:0000313" key="8">
    <source>
        <dbReference type="Proteomes" id="UP000306113"/>
    </source>
</evidence>
<evidence type="ECO:0000256" key="1">
    <source>
        <dbReference type="ARBA" id="ARBA00004651"/>
    </source>
</evidence>
<feature type="transmembrane region" description="Helical" evidence="6">
    <location>
        <begin position="288"/>
        <end position="306"/>
    </location>
</feature>
<proteinExistence type="predicted"/>
<feature type="transmembrane region" description="Helical" evidence="6">
    <location>
        <begin position="20"/>
        <end position="40"/>
    </location>
</feature>
<feature type="transmembrane region" description="Helical" evidence="6">
    <location>
        <begin position="78"/>
        <end position="95"/>
    </location>
</feature>
<dbReference type="PANTHER" id="PTHR30482:SF17">
    <property type="entry name" value="ABC TRANSPORTER ATP-BINDING PROTEIN"/>
    <property type="match status" value="1"/>
</dbReference>
<accession>A0A4S3M9F3</accession>
<keyword evidence="2" id="KW-1003">Cell membrane</keyword>
<dbReference type="GO" id="GO:0015658">
    <property type="term" value="F:branched-chain amino acid transmembrane transporter activity"/>
    <property type="evidence" value="ECO:0007669"/>
    <property type="project" value="InterPro"/>
</dbReference>
<keyword evidence="8" id="KW-1185">Reference proteome</keyword>
<comment type="subcellular location">
    <subcellularLocation>
        <location evidence="1">Cell membrane</location>
        <topology evidence="1">Multi-pass membrane protein</topology>
    </subcellularLocation>
</comment>
<dbReference type="AlphaFoldDB" id="A0A4S3M9F3"/>
<feature type="transmembrane region" description="Helical" evidence="6">
    <location>
        <begin position="398"/>
        <end position="418"/>
    </location>
</feature>
<dbReference type="CDD" id="cd06581">
    <property type="entry name" value="TM_PBP1_LivM_like"/>
    <property type="match status" value="1"/>
</dbReference>
<reference evidence="7 8" key="1">
    <citation type="submission" date="2019-04" db="EMBL/GenBank/DDBJ databases">
        <title>Draft genome sequence of Youngimonas vesicularis.</title>
        <authorList>
            <person name="Hameed A."/>
        </authorList>
    </citation>
    <scope>NUCLEOTIDE SEQUENCE [LARGE SCALE GENOMIC DNA]</scope>
    <source>
        <strain evidence="7 8">CC-AMW-E</strain>
    </source>
</reference>
<organism evidence="7 8">
    <name type="scientific">Thalassobius vesicularis</name>
    <dbReference type="NCBI Taxonomy" id="1294297"/>
    <lineage>
        <taxon>Bacteria</taxon>
        <taxon>Pseudomonadati</taxon>
        <taxon>Pseudomonadota</taxon>
        <taxon>Alphaproteobacteria</taxon>
        <taxon>Rhodobacterales</taxon>
        <taxon>Roseobacteraceae</taxon>
        <taxon>Thalassovita</taxon>
    </lineage>
</organism>
<feature type="transmembrane region" description="Helical" evidence="6">
    <location>
        <begin position="107"/>
        <end position="129"/>
    </location>
</feature>
<dbReference type="GO" id="GO:0005886">
    <property type="term" value="C:plasma membrane"/>
    <property type="evidence" value="ECO:0007669"/>
    <property type="project" value="UniProtKB-SubCell"/>
</dbReference>
<keyword evidence="3 6" id="KW-0812">Transmembrane</keyword>
<feature type="transmembrane region" description="Helical" evidence="6">
    <location>
        <begin position="351"/>
        <end position="378"/>
    </location>
</feature>